<organism evidence="1 2">
    <name type="scientific">Neobacillus notoginsengisoli</name>
    <dbReference type="NCBI Taxonomy" id="1578198"/>
    <lineage>
        <taxon>Bacteria</taxon>
        <taxon>Bacillati</taxon>
        <taxon>Bacillota</taxon>
        <taxon>Bacilli</taxon>
        <taxon>Bacillales</taxon>
        <taxon>Bacillaceae</taxon>
        <taxon>Neobacillus</taxon>
    </lineage>
</organism>
<dbReference type="OrthoDB" id="2972351at2"/>
<reference evidence="1 2" key="1">
    <citation type="journal article" date="2017" name="Int. J. Syst. Evol. Microbiol.">
        <title>Bacillus notoginsengisoli sp. nov., a novel bacterium isolated from the rhizosphere of Panax notoginseng.</title>
        <authorList>
            <person name="Zhang M.Y."/>
            <person name="Cheng J."/>
            <person name="Cai Y."/>
            <person name="Zhang T.Y."/>
            <person name="Wu Y.Y."/>
            <person name="Manikprabhu D."/>
            <person name="Li W.J."/>
            <person name="Zhang Y.X."/>
        </authorList>
    </citation>
    <scope>NUCLEOTIDE SEQUENCE [LARGE SCALE GENOMIC DNA]</scope>
    <source>
        <strain evidence="1 2">JCM 30743</strain>
    </source>
</reference>
<gene>
    <name evidence="1" type="ORF">D1B31_08035</name>
</gene>
<dbReference type="EMBL" id="QWEG01000004">
    <property type="protein sequence ID" value="RHW41656.1"/>
    <property type="molecule type" value="Genomic_DNA"/>
</dbReference>
<name>A0A417YWD9_9BACI</name>
<comment type="caution">
    <text evidence="1">The sequence shown here is derived from an EMBL/GenBank/DDBJ whole genome shotgun (WGS) entry which is preliminary data.</text>
</comment>
<evidence type="ECO:0000313" key="2">
    <source>
        <dbReference type="Proteomes" id="UP000284416"/>
    </source>
</evidence>
<proteinExistence type="predicted"/>
<keyword evidence="2" id="KW-1185">Reference proteome</keyword>
<accession>A0A417YWD9</accession>
<dbReference type="AlphaFoldDB" id="A0A417YWD9"/>
<evidence type="ECO:0000313" key="1">
    <source>
        <dbReference type="EMBL" id="RHW41656.1"/>
    </source>
</evidence>
<dbReference type="RefSeq" id="WP_118920238.1">
    <property type="nucleotide sequence ID" value="NZ_QWEG01000004.1"/>
</dbReference>
<protein>
    <submittedName>
        <fullName evidence="1">Uncharacterized protein</fullName>
    </submittedName>
</protein>
<sequence>MTEEEMEDIFSVYGHYSLSKKLKYPLHISGALDDVETTVLESFFSWYSFDEDKPLYFDNFLYHFTIFKMIKERNILPEIY</sequence>
<dbReference type="Proteomes" id="UP000284416">
    <property type="component" value="Unassembled WGS sequence"/>
</dbReference>